<comment type="caution">
    <text evidence="7">The sequence shown here is derived from an EMBL/GenBank/DDBJ whole genome shotgun (WGS) entry which is preliminary data.</text>
</comment>
<keyword evidence="3" id="KW-0256">Endoplasmic reticulum</keyword>
<reference evidence="7" key="1">
    <citation type="submission" date="2019-10" db="EMBL/GenBank/DDBJ databases">
        <authorList>
            <consortium name="DOE Joint Genome Institute"/>
            <person name="Kuo A."/>
            <person name="Miyauchi S."/>
            <person name="Kiss E."/>
            <person name="Drula E."/>
            <person name="Kohler A."/>
            <person name="Sanchez-Garcia M."/>
            <person name="Andreopoulos B."/>
            <person name="Barry K.W."/>
            <person name="Bonito G."/>
            <person name="Buee M."/>
            <person name="Carver A."/>
            <person name="Chen C."/>
            <person name="Cichocki N."/>
            <person name="Clum A."/>
            <person name="Culley D."/>
            <person name="Crous P.W."/>
            <person name="Fauchery L."/>
            <person name="Girlanda M."/>
            <person name="Hayes R."/>
            <person name="Keri Z."/>
            <person name="LaButti K."/>
            <person name="Lipzen A."/>
            <person name="Lombard V."/>
            <person name="Magnuson J."/>
            <person name="Maillard F."/>
            <person name="Morin E."/>
            <person name="Murat C."/>
            <person name="Nolan M."/>
            <person name="Ohm R."/>
            <person name="Pangilinan J."/>
            <person name="Pereira M."/>
            <person name="Perotto S."/>
            <person name="Peter M."/>
            <person name="Riley R."/>
            <person name="Sitrit Y."/>
            <person name="Stielow B."/>
            <person name="Szollosi G."/>
            <person name="Zifcakova L."/>
            <person name="Stursova M."/>
            <person name="Spatafora J.W."/>
            <person name="Tedersoo L."/>
            <person name="Vaario L.-M."/>
            <person name="Yamada A."/>
            <person name="Yan M."/>
            <person name="Wang P."/>
            <person name="Xu J."/>
            <person name="Bruns T."/>
            <person name="Baldrian P."/>
            <person name="Vilgalys R."/>
            <person name="Henrissat B."/>
            <person name="Grigoriev I.V."/>
            <person name="Hibbett D."/>
            <person name="Nagy L.G."/>
            <person name="Martin F.M."/>
        </authorList>
    </citation>
    <scope>NUCLEOTIDE SEQUENCE</scope>
    <source>
        <strain evidence="7">Prilba</strain>
    </source>
</reference>
<comment type="subcellular location">
    <subcellularLocation>
        <location evidence="1">Endoplasmic reticulum membrane</location>
        <topology evidence="1">Multi-pass membrane protein</topology>
    </subcellularLocation>
</comment>
<dbReference type="EMBL" id="WHVB01000004">
    <property type="protein sequence ID" value="KAF8483427.1"/>
    <property type="molecule type" value="Genomic_DNA"/>
</dbReference>
<gene>
    <name evidence="7" type="ORF">DFH94DRAFT_625602</name>
</gene>
<evidence type="ECO:0000256" key="4">
    <source>
        <dbReference type="ARBA" id="ARBA00022989"/>
    </source>
</evidence>
<evidence type="ECO:0000256" key="5">
    <source>
        <dbReference type="ARBA" id="ARBA00023136"/>
    </source>
</evidence>
<evidence type="ECO:0000256" key="3">
    <source>
        <dbReference type="ARBA" id="ARBA00022824"/>
    </source>
</evidence>
<keyword evidence="2 6" id="KW-0812">Transmembrane</keyword>
<proteinExistence type="predicted"/>
<evidence type="ECO:0000313" key="7">
    <source>
        <dbReference type="EMBL" id="KAF8483427.1"/>
    </source>
</evidence>
<name>A0A9P5TBT1_9AGAM</name>
<evidence type="ECO:0000256" key="2">
    <source>
        <dbReference type="ARBA" id="ARBA00022692"/>
    </source>
</evidence>
<evidence type="ECO:0000313" key="8">
    <source>
        <dbReference type="Proteomes" id="UP000759537"/>
    </source>
</evidence>
<evidence type="ECO:0000256" key="6">
    <source>
        <dbReference type="SAM" id="Phobius"/>
    </source>
</evidence>
<keyword evidence="4 6" id="KW-1133">Transmembrane helix</keyword>
<dbReference type="Pfam" id="PF11779">
    <property type="entry name" value="SPT_ssu-like"/>
    <property type="match status" value="1"/>
</dbReference>
<protein>
    <submittedName>
        <fullName evidence="7">Uncharacterized protein</fullName>
    </submittedName>
</protein>
<organism evidence="7 8">
    <name type="scientific">Russula ochroleuca</name>
    <dbReference type="NCBI Taxonomy" id="152965"/>
    <lineage>
        <taxon>Eukaryota</taxon>
        <taxon>Fungi</taxon>
        <taxon>Dikarya</taxon>
        <taxon>Basidiomycota</taxon>
        <taxon>Agaricomycotina</taxon>
        <taxon>Agaricomycetes</taxon>
        <taxon>Russulales</taxon>
        <taxon>Russulaceae</taxon>
        <taxon>Russula</taxon>
    </lineage>
</organism>
<dbReference type="InterPro" id="IPR024512">
    <property type="entry name" value="Ser_palmitoyltrfase_ssu-like"/>
</dbReference>
<dbReference type="AlphaFoldDB" id="A0A9P5TBT1"/>
<reference evidence="7" key="2">
    <citation type="journal article" date="2020" name="Nat. Commun.">
        <title>Large-scale genome sequencing of mycorrhizal fungi provides insights into the early evolution of symbiotic traits.</title>
        <authorList>
            <person name="Miyauchi S."/>
            <person name="Kiss E."/>
            <person name="Kuo A."/>
            <person name="Drula E."/>
            <person name="Kohler A."/>
            <person name="Sanchez-Garcia M."/>
            <person name="Morin E."/>
            <person name="Andreopoulos B."/>
            <person name="Barry K.W."/>
            <person name="Bonito G."/>
            <person name="Buee M."/>
            <person name="Carver A."/>
            <person name="Chen C."/>
            <person name="Cichocki N."/>
            <person name="Clum A."/>
            <person name="Culley D."/>
            <person name="Crous P.W."/>
            <person name="Fauchery L."/>
            <person name="Girlanda M."/>
            <person name="Hayes R.D."/>
            <person name="Keri Z."/>
            <person name="LaButti K."/>
            <person name="Lipzen A."/>
            <person name="Lombard V."/>
            <person name="Magnuson J."/>
            <person name="Maillard F."/>
            <person name="Murat C."/>
            <person name="Nolan M."/>
            <person name="Ohm R.A."/>
            <person name="Pangilinan J."/>
            <person name="Pereira M.F."/>
            <person name="Perotto S."/>
            <person name="Peter M."/>
            <person name="Pfister S."/>
            <person name="Riley R."/>
            <person name="Sitrit Y."/>
            <person name="Stielow J.B."/>
            <person name="Szollosi G."/>
            <person name="Zifcakova L."/>
            <person name="Stursova M."/>
            <person name="Spatafora J.W."/>
            <person name="Tedersoo L."/>
            <person name="Vaario L.M."/>
            <person name="Yamada A."/>
            <person name="Yan M."/>
            <person name="Wang P."/>
            <person name="Xu J."/>
            <person name="Bruns T."/>
            <person name="Baldrian P."/>
            <person name="Vilgalys R."/>
            <person name="Dunand C."/>
            <person name="Henrissat B."/>
            <person name="Grigoriev I.V."/>
            <person name="Hibbett D."/>
            <person name="Nagy L.G."/>
            <person name="Martin F.M."/>
        </authorList>
    </citation>
    <scope>NUCLEOTIDE SEQUENCE</scope>
    <source>
        <strain evidence="7">Prilba</strain>
    </source>
</reference>
<evidence type="ECO:0000256" key="1">
    <source>
        <dbReference type="ARBA" id="ARBA00004477"/>
    </source>
</evidence>
<accession>A0A9P5TBT1</accession>
<dbReference type="Proteomes" id="UP000759537">
    <property type="component" value="Unassembled WGS sequence"/>
</dbReference>
<dbReference type="OrthoDB" id="202672at2759"/>
<keyword evidence="8" id="KW-1185">Reference proteome</keyword>
<feature type="transmembrane region" description="Helical" evidence="6">
    <location>
        <begin position="56"/>
        <end position="77"/>
    </location>
</feature>
<keyword evidence="5 6" id="KW-0472">Membrane</keyword>
<dbReference type="GO" id="GO:0005789">
    <property type="term" value="C:endoplasmic reticulum membrane"/>
    <property type="evidence" value="ECO:0007669"/>
    <property type="project" value="UniProtKB-SubCell"/>
</dbReference>
<sequence length="123" mass="14300">MATKQGNNDRGASLLTTDLALVYTPPRSPLRRFFWKWRVRFESTFALSMFEGWEKILIVVLMAIFWGLLITGVFRYLPYHLQFLYQRTIYYLSGTEQNDWSSVRGVGTAVLSAKASYMRTAEL</sequence>